<keyword evidence="2" id="KW-1185">Reference proteome</keyword>
<dbReference type="EMBL" id="JAPNKE010000002">
    <property type="protein sequence ID" value="MCY1007191.1"/>
    <property type="molecule type" value="Genomic_DNA"/>
</dbReference>
<evidence type="ECO:0000313" key="1">
    <source>
        <dbReference type="EMBL" id="MCY1007191.1"/>
    </source>
</evidence>
<dbReference type="Proteomes" id="UP001150924">
    <property type="component" value="Unassembled WGS sequence"/>
</dbReference>
<sequence length="110" mass="12402">MGIIAFYEGNNGTQNLIQTVEDTPGQDFRPVQNDEIRSLKLYGVRAGAEIRLYDDPNGATTDDFCIIQVKQVVPEYTVNTLERSYEDDTVMVAFIRNNGLDGKVSRIRIN</sequence>
<evidence type="ECO:0000313" key="2">
    <source>
        <dbReference type="Proteomes" id="UP001150924"/>
    </source>
</evidence>
<proteinExistence type="predicted"/>
<accession>A0A9X3EVC9</accession>
<organism evidence="1 2">
    <name type="scientific">Nannocystis pusilla</name>
    <dbReference type="NCBI Taxonomy" id="889268"/>
    <lineage>
        <taxon>Bacteria</taxon>
        <taxon>Pseudomonadati</taxon>
        <taxon>Myxococcota</taxon>
        <taxon>Polyangia</taxon>
        <taxon>Nannocystales</taxon>
        <taxon>Nannocystaceae</taxon>
        <taxon>Nannocystis</taxon>
    </lineage>
</organism>
<name>A0A9X3EVC9_9BACT</name>
<protein>
    <submittedName>
        <fullName evidence="1">Uncharacterized protein</fullName>
    </submittedName>
</protein>
<reference evidence="1" key="1">
    <citation type="submission" date="2022-11" db="EMBL/GenBank/DDBJ databases">
        <title>Minimal conservation of predation-associated metabolite biosynthetic gene clusters underscores biosynthetic potential of Myxococcota including descriptions for ten novel species: Archangium lansinium sp. nov., Myxococcus landrumus sp. nov., Nannocystis bai.</title>
        <authorList>
            <person name="Ahearne A."/>
            <person name="Stevens C."/>
            <person name="Phillips K."/>
        </authorList>
    </citation>
    <scope>NUCLEOTIDE SEQUENCE</scope>
    <source>
        <strain evidence="1">Na p29</strain>
    </source>
</reference>
<gene>
    <name evidence="1" type="ORF">OV079_16835</name>
</gene>
<dbReference type="AlphaFoldDB" id="A0A9X3EVC9"/>
<comment type="caution">
    <text evidence="1">The sequence shown here is derived from an EMBL/GenBank/DDBJ whole genome shotgun (WGS) entry which is preliminary data.</text>
</comment>
<dbReference type="RefSeq" id="WP_267769780.1">
    <property type="nucleotide sequence ID" value="NZ_JAPNKE010000002.1"/>
</dbReference>